<dbReference type="SUPFAM" id="SSF54909">
    <property type="entry name" value="Dimeric alpha+beta barrel"/>
    <property type="match status" value="1"/>
</dbReference>
<reference evidence="2 3" key="1">
    <citation type="submission" date="2016-12" db="EMBL/GenBank/DDBJ databases">
        <title>Complete genome sequence of Microbacterium aurum KACC 15219.</title>
        <authorList>
            <person name="Jung Y."/>
            <person name="Shin J.-H."/>
            <person name="Lee Y.-J."/>
            <person name="Yi H."/>
            <person name="Bahn Y.-S."/>
            <person name="Kim J.F."/>
            <person name="Lee D.-W."/>
        </authorList>
    </citation>
    <scope>NUCLEOTIDE SEQUENCE [LARGE SCALE GENOMIC DNA]</scope>
    <source>
        <strain evidence="2 3">KACC 15219</strain>
    </source>
</reference>
<evidence type="ECO:0000259" key="1">
    <source>
        <dbReference type="PROSITE" id="PS51502"/>
    </source>
</evidence>
<name>A0A1P8U722_9MICO</name>
<accession>A0A1P8U722</accession>
<proteinExistence type="predicted"/>
<dbReference type="AlphaFoldDB" id="A0A1P8U722"/>
<dbReference type="OrthoDB" id="9816070at2"/>
<dbReference type="InterPro" id="IPR013097">
    <property type="entry name" value="Dabb"/>
</dbReference>
<organism evidence="2 3">
    <name type="scientific">Microbacterium aurum</name>
    <dbReference type="NCBI Taxonomy" id="36805"/>
    <lineage>
        <taxon>Bacteria</taxon>
        <taxon>Bacillati</taxon>
        <taxon>Actinomycetota</taxon>
        <taxon>Actinomycetes</taxon>
        <taxon>Micrococcales</taxon>
        <taxon>Microbacteriaceae</taxon>
        <taxon>Microbacterium</taxon>
    </lineage>
</organism>
<protein>
    <recommendedName>
        <fullName evidence="1">Stress-response A/B barrel domain-containing protein</fullName>
    </recommendedName>
</protein>
<keyword evidence="3" id="KW-1185">Reference proteome</keyword>
<evidence type="ECO:0000313" key="3">
    <source>
        <dbReference type="Proteomes" id="UP000187185"/>
    </source>
</evidence>
<dbReference type="PROSITE" id="PS51502">
    <property type="entry name" value="S_R_A_B_BARREL"/>
    <property type="match status" value="1"/>
</dbReference>
<dbReference type="Gene3D" id="3.30.70.100">
    <property type="match status" value="1"/>
</dbReference>
<dbReference type="SMART" id="SM00886">
    <property type="entry name" value="Dabb"/>
    <property type="match status" value="1"/>
</dbReference>
<dbReference type="InterPro" id="IPR011008">
    <property type="entry name" value="Dimeric_a/b-barrel"/>
</dbReference>
<gene>
    <name evidence="2" type="ORF">BOH66_06325</name>
</gene>
<dbReference type="KEGG" id="maur:BOH66_06325"/>
<evidence type="ECO:0000313" key="2">
    <source>
        <dbReference type="EMBL" id="APZ33915.1"/>
    </source>
</evidence>
<feature type="domain" description="Stress-response A/B barrel" evidence="1">
    <location>
        <begin position="3"/>
        <end position="98"/>
    </location>
</feature>
<dbReference type="STRING" id="36805.BOH66_06325"/>
<dbReference type="Pfam" id="PF07876">
    <property type="entry name" value="Dabb"/>
    <property type="match status" value="1"/>
</dbReference>
<dbReference type="RefSeq" id="WP_076690231.1">
    <property type="nucleotide sequence ID" value="NZ_CP018762.1"/>
</dbReference>
<dbReference type="Proteomes" id="UP000187185">
    <property type="component" value="Chromosome"/>
</dbReference>
<sequence length="100" mass="10980">MSVLHNVLIRWAPETPAAHRDRARGIARGLAQRIVGIEWLVEGPSVSPEGLEDGFDYALSMSFTDEAARDNYLPHPAHQELVALFADGAIEKVVVYDLVA</sequence>
<dbReference type="EMBL" id="CP018762">
    <property type="protein sequence ID" value="APZ33915.1"/>
    <property type="molecule type" value="Genomic_DNA"/>
</dbReference>